<evidence type="ECO:0000313" key="3">
    <source>
        <dbReference type="Proteomes" id="UP000184287"/>
    </source>
</evidence>
<dbReference type="AlphaFoldDB" id="A0A1M5ECV0"/>
<dbReference type="PROSITE" id="PS51257">
    <property type="entry name" value="PROKAR_LIPOPROTEIN"/>
    <property type="match status" value="1"/>
</dbReference>
<keyword evidence="3" id="KW-1185">Reference proteome</keyword>
<evidence type="ECO:0000256" key="1">
    <source>
        <dbReference type="SAM" id="SignalP"/>
    </source>
</evidence>
<feature type="chain" id="PRO_5012206188" description="NlpE N-terminal domain-containing protein" evidence="1">
    <location>
        <begin position="21"/>
        <end position="164"/>
    </location>
</feature>
<proteinExistence type="predicted"/>
<keyword evidence="1" id="KW-0732">Signal</keyword>
<sequence length="164" mass="18296">MMKKVLFLFAGLTAMMAACTSNNTEKHIKDTSGMIALDTTFTPANPAPENSSNCYLYAAKKDTASLKLHIKGEELTGELNYNIFEKDVNKGTIAGEMKGDTIIADYTYDSEGLRSVRQVVFLKKEGKLYEGYGEMEEHNGKFSFVNRAKLKFNNHITFNPIACK</sequence>
<feature type="signal peptide" evidence="1">
    <location>
        <begin position="1"/>
        <end position="20"/>
    </location>
</feature>
<evidence type="ECO:0008006" key="4">
    <source>
        <dbReference type="Google" id="ProtNLM"/>
    </source>
</evidence>
<organism evidence="2 3">
    <name type="scientific">Pedobacter caeni</name>
    <dbReference type="NCBI Taxonomy" id="288992"/>
    <lineage>
        <taxon>Bacteria</taxon>
        <taxon>Pseudomonadati</taxon>
        <taxon>Bacteroidota</taxon>
        <taxon>Sphingobacteriia</taxon>
        <taxon>Sphingobacteriales</taxon>
        <taxon>Sphingobacteriaceae</taxon>
        <taxon>Pedobacter</taxon>
    </lineage>
</organism>
<evidence type="ECO:0000313" key="2">
    <source>
        <dbReference type="EMBL" id="SHF77016.1"/>
    </source>
</evidence>
<accession>A0A1M5ECV0</accession>
<dbReference type="STRING" id="288992.SAMN04488522_103598"/>
<dbReference type="EMBL" id="FQUQ01000003">
    <property type="protein sequence ID" value="SHF77016.1"/>
    <property type="molecule type" value="Genomic_DNA"/>
</dbReference>
<name>A0A1M5ECV0_9SPHI</name>
<dbReference type="Proteomes" id="UP000184287">
    <property type="component" value="Unassembled WGS sequence"/>
</dbReference>
<dbReference type="RefSeq" id="WP_234994538.1">
    <property type="nucleotide sequence ID" value="NZ_FQUQ01000003.1"/>
</dbReference>
<protein>
    <recommendedName>
        <fullName evidence="4">NlpE N-terminal domain-containing protein</fullName>
    </recommendedName>
</protein>
<gene>
    <name evidence="2" type="ORF">SAMN04488522_103598</name>
</gene>
<reference evidence="3" key="1">
    <citation type="submission" date="2016-11" db="EMBL/GenBank/DDBJ databases">
        <authorList>
            <person name="Varghese N."/>
            <person name="Submissions S."/>
        </authorList>
    </citation>
    <scope>NUCLEOTIDE SEQUENCE [LARGE SCALE GENOMIC DNA]</scope>
    <source>
        <strain evidence="3">DSM 16990</strain>
    </source>
</reference>